<evidence type="ECO:0008006" key="3">
    <source>
        <dbReference type="Google" id="ProtNLM"/>
    </source>
</evidence>
<comment type="caution">
    <text evidence="1">The sequence shown here is derived from an EMBL/GenBank/DDBJ whole genome shotgun (WGS) entry which is preliminary data.</text>
</comment>
<protein>
    <recommendedName>
        <fullName evidence="3">DUF4221 domain-containing protein</fullName>
    </recommendedName>
</protein>
<accession>A0ABS9VF83</accession>
<gene>
    <name evidence="1" type="ORF">MM213_16560</name>
</gene>
<evidence type="ECO:0000313" key="1">
    <source>
        <dbReference type="EMBL" id="MCH7415115.1"/>
    </source>
</evidence>
<dbReference type="Proteomes" id="UP001165430">
    <property type="component" value="Unassembled WGS sequence"/>
</dbReference>
<dbReference type="PROSITE" id="PS51257">
    <property type="entry name" value="PROKAR_LIPOPROTEIN"/>
    <property type="match status" value="1"/>
</dbReference>
<reference evidence="1" key="1">
    <citation type="submission" date="2022-03" db="EMBL/GenBank/DDBJ databases">
        <title>De novo assembled genomes of Belliella spp. (Cyclobacteriaceae) strains.</title>
        <authorList>
            <person name="Szabo A."/>
            <person name="Korponai K."/>
            <person name="Felfoldi T."/>
        </authorList>
    </citation>
    <scope>NUCLEOTIDE SEQUENCE</scope>
    <source>
        <strain evidence="1">DSM 111903</strain>
    </source>
</reference>
<keyword evidence="2" id="KW-1185">Reference proteome</keyword>
<dbReference type="RefSeq" id="WP_241414015.1">
    <property type="nucleotide sequence ID" value="NZ_JAKZGO010000017.1"/>
</dbReference>
<evidence type="ECO:0000313" key="2">
    <source>
        <dbReference type="Proteomes" id="UP001165430"/>
    </source>
</evidence>
<proteinExistence type="predicted"/>
<name>A0ABS9VF83_9BACT</name>
<sequence length="394" mass="44868">MKNLYHLLVLIIGSLFIACSGGEQHTESSPSDIIELELIDSLIVDELSPMTLQDVNLESGKTLMVAKNKNVFLTDLGGEILNEFSLANDGPDGVGGNGAFGYKFLGGDKFVAQGFFTSYFVYDFEGKQVKKVPYNTDQLYRMMLYRNRTTFHPYMDGDQMMMIGEEHNFFSDEEMDPKVLGTKFYEKISSTYRYNLETQENEILESFPSTWEPRANNRYVGSKMAFVALHDSKKFFALLPLQGSQVFFYDLGKEVTLKEEVKLQHPNRPELAPSISPDSNADYSDFPSFSNVLYAGDYCLIQFFSTIPTAKVAELKSLSEQYFTTSEYKEASKQYVKPYFILVKNGKQVGIINELPVNGTVEFLDKNGVIYINDNISPKVERDYNLFYKVKIKE</sequence>
<organism evidence="1 2">
    <name type="scientific">Belliella alkalica</name>
    <dbReference type="NCBI Taxonomy" id="1730871"/>
    <lineage>
        <taxon>Bacteria</taxon>
        <taxon>Pseudomonadati</taxon>
        <taxon>Bacteroidota</taxon>
        <taxon>Cytophagia</taxon>
        <taxon>Cytophagales</taxon>
        <taxon>Cyclobacteriaceae</taxon>
        <taxon>Belliella</taxon>
    </lineage>
</organism>
<dbReference type="EMBL" id="JAKZGO010000017">
    <property type="protein sequence ID" value="MCH7415115.1"/>
    <property type="molecule type" value="Genomic_DNA"/>
</dbReference>